<organism evidence="1 2">
    <name type="scientific">Spodoptera littoralis</name>
    <name type="common">Egyptian cotton leafworm</name>
    <dbReference type="NCBI Taxonomy" id="7109"/>
    <lineage>
        <taxon>Eukaryota</taxon>
        <taxon>Metazoa</taxon>
        <taxon>Ecdysozoa</taxon>
        <taxon>Arthropoda</taxon>
        <taxon>Hexapoda</taxon>
        <taxon>Insecta</taxon>
        <taxon>Pterygota</taxon>
        <taxon>Neoptera</taxon>
        <taxon>Endopterygota</taxon>
        <taxon>Lepidoptera</taxon>
        <taxon>Glossata</taxon>
        <taxon>Ditrysia</taxon>
        <taxon>Noctuoidea</taxon>
        <taxon>Noctuidae</taxon>
        <taxon>Amphipyrinae</taxon>
        <taxon>Spodoptera</taxon>
    </lineage>
</organism>
<accession>A0A9P0N546</accession>
<evidence type="ECO:0000313" key="2">
    <source>
        <dbReference type="Proteomes" id="UP001153321"/>
    </source>
</evidence>
<protein>
    <submittedName>
        <fullName evidence="1">Uncharacterized protein</fullName>
    </submittedName>
</protein>
<dbReference type="EMBL" id="LR824551">
    <property type="protein sequence ID" value="CAH1640225.1"/>
    <property type="molecule type" value="Genomic_DNA"/>
</dbReference>
<proteinExistence type="predicted"/>
<name>A0A9P0N546_SPOLI</name>
<dbReference type="AlphaFoldDB" id="A0A9P0N546"/>
<evidence type="ECO:0000313" key="1">
    <source>
        <dbReference type="EMBL" id="CAH1640225.1"/>
    </source>
</evidence>
<dbReference type="Proteomes" id="UP001153321">
    <property type="component" value="Chromosome 20"/>
</dbReference>
<sequence length="133" mass="15783">MTWTRIIIVFQVKFLQHPSVFIKLKCMYRMNSTISSHNLVLHYKMLTVCVTIVNASNSRPIRLDDIIIHKRQLKLEINHKSYMDRLYYSSLIELNTNEFIASPFAVPTSDYYNKIQSKFLFSLSLMRKDESRT</sequence>
<reference evidence="1" key="1">
    <citation type="submission" date="2022-02" db="EMBL/GenBank/DDBJ databases">
        <authorList>
            <person name="King R."/>
        </authorList>
    </citation>
    <scope>NUCLEOTIDE SEQUENCE</scope>
</reference>
<gene>
    <name evidence="1" type="ORF">SPLIT_LOCUS5581</name>
</gene>
<keyword evidence="2" id="KW-1185">Reference proteome</keyword>